<protein>
    <recommendedName>
        <fullName evidence="7">MADS-box domain-containing protein</fullName>
    </recommendedName>
</protein>
<evidence type="ECO:0000256" key="2">
    <source>
        <dbReference type="ARBA" id="ARBA00023015"/>
    </source>
</evidence>
<dbReference type="GO" id="GO:0045944">
    <property type="term" value="P:positive regulation of transcription by RNA polymerase II"/>
    <property type="evidence" value="ECO:0007669"/>
    <property type="project" value="InterPro"/>
</dbReference>
<keyword evidence="9" id="KW-1185">Reference proteome</keyword>
<dbReference type="InterPro" id="IPR036879">
    <property type="entry name" value="TF_MADSbox_sf"/>
</dbReference>
<feature type="compositionally biased region" description="Basic and acidic residues" evidence="6">
    <location>
        <begin position="155"/>
        <end position="164"/>
    </location>
</feature>
<evidence type="ECO:0000256" key="1">
    <source>
        <dbReference type="ARBA" id="ARBA00004123"/>
    </source>
</evidence>
<dbReference type="PANTHER" id="PTHR48019">
    <property type="entry name" value="SERUM RESPONSE FACTOR HOMOLOG"/>
    <property type="match status" value="1"/>
</dbReference>
<keyword evidence="5" id="KW-0539">Nucleus</keyword>
<feature type="domain" description="MADS-box" evidence="7">
    <location>
        <begin position="183"/>
        <end position="256"/>
    </location>
</feature>
<dbReference type="OrthoDB" id="2284405at2759"/>
<dbReference type="Gene3D" id="3.40.1810.10">
    <property type="entry name" value="Transcription factor, MADS-box"/>
    <property type="match status" value="1"/>
</dbReference>
<dbReference type="InterPro" id="IPR002100">
    <property type="entry name" value="TF_MADSbox"/>
</dbReference>
<comment type="subcellular location">
    <subcellularLocation>
        <location evidence="1">Nucleus</location>
    </subcellularLocation>
</comment>
<reference evidence="8 9" key="1">
    <citation type="journal article" name="Sci. Rep.">
        <title>Genome-scale phylogenetic analyses confirm Olpidium as the closest living zoosporic fungus to the non-flagellated, terrestrial fungi.</title>
        <authorList>
            <person name="Chang Y."/>
            <person name="Rochon D."/>
            <person name="Sekimoto S."/>
            <person name="Wang Y."/>
            <person name="Chovatia M."/>
            <person name="Sandor L."/>
            <person name="Salamov A."/>
            <person name="Grigoriev I.V."/>
            <person name="Stajich J.E."/>
            <person name="Spatafora J.W."/>
        </authorList>
    </citation>
    <scope>NUCLEOTIDE SEQUENCE [LARGE SCALE GENOMIC DNA]</scope>
    <source>
        <strain evidence="8">S191</strain>
    </source>
</reference>
<dbReference type="SUPFAM" id="SSF55455">
    <property type="entry name" value="SRF-like"/>
    <property type="match status" value="1"/>
</dbReference>
<dbReference type="EMBL" id="JAEFCI010010097">
    <property type="protein sequence ID" value="KAG5457431.1"/>
    <property type="molecule type" value="Genomic_DNA"/>
</dbReference>
<evidence type="ECO:0000256" key="4">
    <source>
        <dbReference type="ARBA" id="ARBA00023163"/>
    </source>
</evidence>
<keyword evidence="2" id="KW-0805">Transcription regulation</keyword>
<dbReference type="GO" id="GO:0000981">
    <property type="term" value="F:DNA-binding transcription factor activity, RNA polymerase II-specific"/>
    <property type="evidence" value="ECO:0007669"/>
    <property type="project" value="InterPro"/>
</dbReference>
<evidence type="ECO:0000259" key="7">
    <source>
        <dbReference type="PROSITE" id="PS50066"/>
    </source>
</evidence>
<comment type="caution">
    <text evidence="8">The sequence shown here is derived from an EMBL/GenBank/DDBJ whole genome shotgun (WGS) entry which is preliminary data.</text>
</comment>
<evidence type="ECO:0000256" key="5">
    <source>
        <dbReference type="ARBA" id="ARBA00023242"/>
    </source>
</evidence>
<feature type="region of interest" description="Disordered" evidence="6">
    <location>
        <begin position="1"/>
        <end position="69"/>
    </location>
</feature>
<evidence type="ECO:0000313" key="9">
    <source>
        <dbReference type="Proteomes" id="UP000673691"/>
    </source>
</evidence>
<name>A0A8H8DGJ8_9FUNG</name>
<dbReference type="FunFam" id="3.40.1810.10:FF:000002">
    <property type="entry name" value="Serum response factor b"/>
    <property type="match status" value="1"/>
</dbReference>
<feature type="region of interest" description="Disordered" evidence="6">
    <location>
        <begin position="98"/>
        <end position="186"/>
    </location>
</feature>
<evidence type="ECO:0000256" key="3">
    <source>
        <dbReference type="ARBA" id="ARBA00023125"/>
    </source>
</evidence>
<keyword evidence="4" id="KW-0804">Transcription</keyword>
<dbReference type="GO" id="GO:0046983">
    <property type="term" value="F:protein dimerization activity"/>
    <property type="evidence" value="ECO:0007669"/>
    <property type="project" value="InterPro"/>
</dbReference>
<dbReference type="AlphaFoldDB" id="A0A8H8DGJ8"/>
<dbReference type="GO" id="GO:0000987">
    <property type="term" value="F:cis-regulatory region sequence-specific DNA binding"/>
    <property type="evidence" value="ECO:0007669"/>
    <property type="project" value="InterPro"/>
</dbReference>
<feature type="region of interest" description="Disordered" evidence="6">
    <location>
        <begin position="355"/>
        <end position="402"/>
    </location>
</feature>
<evidence type="ECO:0000256" key="6">
    <source>
        <dbReference type="SAM" id="MobiDB-lite"/>
    </source>
</evidence>
<feature type="compositionally biased region" description="Polar residues" evidence="6">
    <location>
        <begin position="371"/>
        <end position="386"/>
    </location>
</feature>
<dbReference type="SMART" id="SM00432">
    <property type="entry name" value="MADS"/>
    <property type="match status" value="1"/>
</dbReference>
<dbReference type="CDD" id="cd00266">
    <property type="entry name" value="MADS_SRF_like"/>
    <property type="match status" value="1"/>
</dbReference>
<dbReference type="Pfam" id="PF00319">
    <property type="entry name" value="SRF-TF"/>
    <property type="match status" value="1"/>
</dbReference>
<gene>
    <name evidence="8" type="ORF">BJ554DRAFT_2559</name>
</gene>
<dbReference type="Proteomes" id="UP000673691">
    <property type="component" value="Unassembled WGS sequence"/>
</dbReference>
<evidence type="ECO:0000313" key="8">
    <source>
        <dbReference type="EMBL" id="KAG5457431.1"/>
    </source>
</evidence>
<sequence>MSAYQAYDHPRQPGLGAHDVASPDFMSAPLTSVPGTFHDGANPLLEGVPPGPSLFDLRQHHPYDHGRHYQPVPQLAAYRHHQQQQQQHYQLDAMRAAGPERPRQPPHRMHPSLPPLSIPPPLPSIQNHDALASPPQDTKSEHPAEVPPTALLPQAREDQKRNREADEDSQSDSEESRSRKTTTGRKRIMIQYIQEKSRRHITFSKRKAGIMKKRADPLPPPPRPVQAFELSTLTGTQVLLLVVSETGLVYTFATPKLQPIVTRSEGKNLIQACLNGPDYPLTPPQEVQTSLVRGFCELGRLIPRTYPGSHPVTPVNPVNPGFYDNLPVSSLRPNPKRGRAGIRTPALPVDRLLSASARPTLPGPQFGDRPQQYTPISAESPTSSAAVSAAHGTYGSYPGTYR</sequence>
<dbReference type="GO" id="GO:0005634">
    <property type="term" value="C:nucleus"/>
    <property type="evidence" value="ECO:0007669"/>
    <property type="project" value="UniProtKB-SubCell"/>
</dbReference>
<accession>A0A8H8DGJ8</accession>
<feature type="compositionally biased region" description="Basic and acidic residues" evidence="6">
    <location>
        <begin position="57"/>
        <end position="67"/>
    </location>
</feature>
<keyword evidence="3" id="KW-0238">DNA-binding</keyword>
<feature type="compositionally biased region" description="Pro residues" evidence="6">
    <location>
        <begin position="112"/>
        <end position="123"/>
    </location>
</feature>
<proteinExistence type="predicted"/>
<dbReference type="InterPro" id="IPR033897">
    <property type="entry name" value="SRF-like_MADS-box"/>
</dbReference>
<dbReference type="PROSITE" id="PS50066">
    <property type="entry name" value="MADS_BOX_2"/>
    <property type="match status" value="1"/>
</dbReference>
<organism evidence="8 9">
    <name type="scientific">Olpidium bornovanus</name>
    <dbReference type="NCBI Taxonomy" id="278681"/>
    <lineage>
        <taxon>Eukaryota</taxon>
        <taxon>Fungi</taxon>
        <taxon>Fungi incertae sedis</taxon>
        <taxon>Olpidiomycota</taxon>
        <taxon>Olpidiomycotina</taxon>
        <taxon>Olpidiomycetes</taxon>
        <taxon>Olpidiales</taxon>
        <taxon>Olpidiaceae</taxon>
        <taxon>Olpidium</taxon>
    </lineage>
</organism>
<dbReference type="InterPro" id="IPR050142">
    <property type="entry name" value="MADS-box/MEF2_TF"/>
</dbReference>